<dbReference type="PROSITE" id="PS50234">
    <property type="entry name" value="VWFA"/>
    <property type="match status" value="1"/>
</dbReference>
<gene>
    <name evidence="3" type="ORF">BCR26_11530</name>
</gene>
<keyword evidence="1" id="KW-0472">Membrane</keyword>
<dbReference type="CDD" id="cd00198">
    <property type="entry name" value="vWFA"/>
    <property type="match status" value="1"/>
</dbReference>
<dbReference type="PANTHER" id="PTHR10166">
    <property type="entry name" value="VOLTAGE-DEPENDENT CALCIUM CHANNEL SUBUNIT ALPHA-2/DELTA-RELATED"/>
    <property type="match status" value="1"/>
</dbReference>
<organism evidence="3 4">
    <name type="scientific">Enterococcus rivorum</name>
    <dbReference type="NCBI Taxonomy" id="762845"/>
    <lineage>
        <taxon>Bacteria</taxon>
        <taxon>Bacillati</taxon>
        <taxon>Bacillota</taxon>
        <taxon>Bacilli</taxon>
        <taxon>Lactobacillales</taxon>
        <taxon>Enterococcaceae</taxon>
        <taxon>Enterococcus</taxon>
    </lineage>
</organism>
<dbReference type="InterPro" id="IPR036465">
    <property type="entry name" value="vWFA_dom_sf"/>
</dbReference>
<keyword evidence="1" id="KW-1133">Transmembrane helix</keyword>
<dbReference type="SUPFAM" id="SSF53300">
    <property type="entry name" value="vWA-like"/>
    <property type="match status" value="1"/>
</dbReference>
<dbReference type="Proteomes" id="UP000095256">
    <property type="component" value="Unassembled WGS sequence"/>
</dbReference>
<feature type="domain" description="VWFA" evidence="2">
    <location>
        <begin position="84"/>
        <end position="230"/>
    </location>
</feature>
<dbReference type="InterPro" id="IPR051173">
    <property type="entry name" value="Ca_channel_alpha-2/delta"/>
</dbReference>
<feature type="transmembrane region" description="Helical" evidence="1">
    <location>
        <begin position="6"/>
        <end position="25"/>
    </location>
</feature>
<evidence type="ECO:0000256" key="1">
    <source>
        <dbReference type="SAM" id="Phobius"/>
    </source>
</evidence>
<reference evidence="3 4" key="1">
    <citation type="submission" date="2016-09" db="EMBL/GenBank/DDBJ databases">
        <authorList>
            <person name="Capua I."/>
            <person name="De Benedictis P."/>
            <person name="Joannis T."/>
            <person name="Lombin L.H."/>
            <person name="Cattoli G."/>
        </authorList>
    </citation>
    <scope>NUCLEOTIDE SEQUENCE [LARGE SCALE GENOMIC DNA]</scope>
    <source>
        <strain evidence="3 4">LMG 25899</strain>
    </source>
</reference>
<proteinExistence type="predicted"/>
<dbReference type="InterPro" id="IPR002035">
    <property type="entry name" value="VWF_A"/>
</dbReference>
<keyword evidence="4" id="KW-1185">Reference proteome</keyword>
<evidence type="ECO:0000313" key="4">
    <source>
        <dbReference type="Proteomes" id="UP000095256"/>
    </source>
</evidence>
<evidence type="ECO:0000259" key="2">
    <source>
        <dbReference type="PROSITE" id="PS50234"/>
    </source>
</evidence>
<name>A0A1E5KYV4_9ENTE</name>
<dbReference type="Gene3D" id="3.40.50.410">
    <property type="entry name" value="von Willebrand factor, type A domain"/>
    <property type="match status" value="1"/>
</dbReference>
<keyword evidence="1" id="KW-0812">Transmembrane</keyword>
<dbReference type="PANTHER" id="PTHR10166:SF37">
    <property type="entry name" value="STOLID, ISOFORM H"/>
    <property type="match status" value="1"/>
</dbReference>
<protein>
    <recommendedName>
        <fullName evidence="2">VWFA domain-containing protein</fullName>
    </recommendedName>
</protein>
<dbReference type="InterPro" id="IPR049319">
    <property type="entry name" value="GBS104-like_Ig"/>
</dbReference>
<dbReference type="GO" id="GO:0005891">
    <property type="term" value="C:voltage-gated calcium channel complex"/>
    <property type="evidence" value="ECO:0007669"/>
    <property type="project" value="TreeGrafter"/>
</dbReference>
<dbReference type="Pfam" id="PF13519">
    <property type="entry name" value="VWA_2"/>
    <property type="match status" value="1"/>
</dbReference>
<dbReference type="GO" id="GO:0005245">
    <property type="term" value="F:voltage-gated calcium channel activity"/>
    <property type="evidence" value="ECO:0007669"/>
    <property type="project" value="TreeGrafter"/>
</dbReference>
<comment type="caution">
    <text evidence="3">The sequence shown here is derived from an EMBL/GenBank/DDBJ whole genome shotgun (WGS) entry which is preliminary data.</text>
</comment>
<dbReference type="Pfam" id="PF21426">
    <property type="entry name" value="GBS104-like_Ig"/>
    <property type="match status" value="1"/>
</dbReference>
<dbReference type="SMART" id="SM00327">
    <property type="entry name" value="VWA"/>
    <property type="match status" value="1"/>
</dbReference>
<dbReference type="STRING" id="762845.BCR26_11530"/>
<evidence type="ECO:0000313" key="3">
    <source>
        <dbReference type="EMBL" id="OEH82869.1"/>
    </source>
</evidence>
<sequence>MNSLSLLKGFLLFSGLIGLFYFVTYSSNFHESKIKAENPVIQTRLSPGEVALSKTATPVAGMVNQWDIKLRIEARNQFPPPATDVVLIIDTSGSMDETTLDGVKRMDKAKEAAEKFIEQVLKDDYINRIALVTYDKTAKSYTFTENGWTGQFVDSAHRNILIKAIKEIQPVGGTNTQAAIRTATEVMKQATNARRNMVLISDGVPTYSYPPTNPYNTVAGMESFKHSNSVIANQYNTYQTVKNIPESHFIYDDNDIAGLGGEYLFTGRPPHFPEPDDPKDRLYLNNANSAIAQATIAKQKQTLSGEKLVTDLYSIGLDMDLQPNPGDRPVGNETMKEIASSPDKCFSISSEDLEKIMLDIGGKIVGAVKTAKVVDPMGKGFELAEAVNDSNVSQGNVVVDKVKKEITWNMGALTEPISAHPNEDVMFVELNYRVNANKDVLDAIDSEDKAPTNGKTTIEYQDYNDDIQHKEFVVPKVKPTVVSLEKKLFDAKGAPITNETDSFEVTYGTDRFTKNDSFLIYSNNVVTKVVHPWQANVDYTVEEHLPISPKYDTEIKVNGQATLGNKATFKFLPITGEYEHQQIVITNKRVIEKKTVYLNIRQCVVKPQEELVIPSKGYYQAFMDNDNGTKQINLSSDSTSKDRATEIDESLFDKYEIVLSKDPSYYLALKDLVPEYYRFYGYIATKNNWNLKNKHLSTNDAELIKTNEAKLDYEGSDSYWVTMFITPKFGKDVNDIPEESPRPFSWSYKTNNFGK</sequence>
<accession>A0A1E5KYV4</accession>
<dbReference type="EMBL" id="MIEK01000014">
    <property type="protein sequence ID" value="OEH82869.1"/>
    <property type="molecule type" value="Genomic_DNA"/>
</dbReference>
<dbReference type="AlphaFoldDB" id="A0A1E5KYV4"/>